<evidence type="ECO:0000256" key="2">
    <source>
        <dbReference type="ARBA" id="ARBA00022448"/>
    </source>
</evidence>
<keyword evidence="10 12" id="KW-0472">Membrane</keyword>
<dbReference type="OrthoDB" id="9771903at2"/>
<evidence type="ECO:0000313" key="17">
    <source>
        <dbReference type="Proteomes" id="UP000199337"/>
    </source>
</evidence>
<evidence type="ECO:0000259" key="13">
    <source>
        <dbReference type="PROSITE" id="PS50893"/>
    </source>
</evidence>
<dbReference type="GO" id="GO:0006508">
    <property type="term" value="P:proteolysis"/>
    <property type="evidence" value="ECO:0007669"/>
    <property type="project" value="InterPro"/>
</dbReference>
<feature type="domain" description="Peptidase C39" evidence="15">
    <location>
        <begin position="16"/>
        <end position="135"/>
    </location>
</feature>
<dbReference type="PANTHER" id="PTHR24221">
    <property type="entry name" value="ATP-BINDING CASSETTE SUB-FAMILY B"/>
    <property type="match status" value="1"/>
</dbReference>
<dbReference type="PROSITE" id="PS00211">
    <property type="entry name" value="ABC_TRANSPORTER_1"/>
    <property type="match status" value="1"/>
</dbReference>
<dbReference type="Pfam" id="PF00664">
    <property type="entry name" value="ABC_membrane"/>
    <property type="match status" value="1"/>
</dbReference>
<evidence type="ECO:0000256" key="9">
    <source>
        <dbReference type="ARBA" id="ARBA00022989"/>
    </source>
</evidence>
<evidence type="ECO:0000256" key="4">
    <source>
        <dbReference type="ARBA" id="ARBA00022692"/>
    </source>
</evidence>
<keyword evidence="7 16" id="KW-0067">ATP-binding</keyword>
<dbReference type="PROSITE" id="PS50893">
    <property type="entry name" value="ABC_TRANSPORTER_2"/>
    <property type="match status" value="1"/>
</dbReference>
<dbReference type="CDD" id="cd18569">
    <property type="entry name" value="ABC_6TM_NHLM_bacteriocin"/>
    <property type="match status" value="1"/>
</dbReference>
<dbReference type="Gene3D" id="3.40.50.300">
    <property type="entry name" value="P-loop containing nucleotide triphosphate hydrolases"/>
    <property type="match status" value="1"/>
</dbReference>
<dbReference type="InterPro" id="IPR022514">
    <property type="entry name" value="NHPM_micro_ABC1"/>
</dbReference>
<evidence type="ECO:0000259" key="15">
    <source>
        <dbReference type="PROSITE" id="PS50990"/>
    </source>
</evidence>
<dbReference type="PROSITE" id="PS50990">
    <property type="entry name" value="PEPTIDASE_C39"/>
    <property type="match status" value="1"/>
</dbReference>
<keyword evidence="9 12" id="KW-1133">Transmembrane helix</keyword>
<keyword evidence="6" id="KW-0788">Thiol protease</keyword>
<dbReference type="InterPro" id="IPR027417">
    <property type="entry name" value="P-loop_NTPase"/>
</dbReference>
<evidence type="ECO:0000256" key="6">
    <source>
        <dbReference type="ARBA" id="ARBA00022807"/>
    </source>
</evidence>
<evidence type="ECO:0000256" key="11">
    <source>
        <dbReference type="ARBA" id="ARBA00043264"/>
    </source>
</evidence>
<feature type="domain" description="ABC transporter" evidence="13">
    <location>
        <begin position="487"/>
        <end position="720"/>
    </location>
</feature>
<sequence>MRKKSIKRAKVPTVLQMEAVECGAASLAMILAYYEKYVPLEEVRIACGVSRDGSKASNILKAARNYGLEAKGYRREPEALKDMKLPVVIHWNFNHFLVLEGFDKGVVYLNDPGSGPRIVSEEEFDQSFTGIVLAFEEGPDFKKTGGKPSIITALKKRLRGSETALAYVILVGLALVIPGLVIPIFSKIFVDDILLGGKENWLVPLLLGMALTSVLRGVLTSLQQYYLLRLETKIALSSSAQFLWHVLCLPVEFFTQRYAGDISMRVQSNDRVAQLLSGQLATNALNLVMIIFYFALMVQYNILLALTGVLTAAANIFYMKYVSRRRVDLNRRLLQDQGKLSGTAMSGLQIIETLKASGAESDFFARWSGYQAKTLNAEQEMGVSTQFLSAIPTFLTTLTNTVVLVLGGFLIFKGELTIGALVAFQSLMSSFLEPVNGLVSLGSQLQEMEGDMNRLDDVLKYPVDEQTREDLPADGIKDDHEKLEGYVELRNLTFGYSRLEPPLIEEFSLKLTPGSRVALVGGSGSGKSTVAKLVSGIYKPWSGEILFDGKQRKSMSRLVLNNSLALVDQEISLFQGSIRDNLTLWDKTVSEFDLIRAAKDACIHDEITVKAGGYDQMLSEGGNNFSGGQRQRLEIARALTGNPAVLIMDEATSALDPLTEKKVDERIRRRGCTCIIVAHRLSTIRDCDEIIVLDQGKIVQRGTHDELKDVEGRYAELIKAI</sequence>
<evidence type="ECO:0000313" key="16">
    <source>
        <dbReference type="EMBL" id="SFG13175.1"/>
    </source>
</evidence>
<dbReference type="InterPro" id="IPR003593">
    <property type="entry name" value="AAA+_ATPase"/>
</dbReference>
<feature type="domain" description="ABC transmembrane type-1" evidence="14">
    <location>
        <begin position="168"/>
        <end position="447"/>
    </location>
</feature>
<dbReference type="SMART" id="SM00382">
    <property type="entry name" value="AAA"/>
    <property type="match status" value="1"/>
</dbReference>
<feature type="transmembrane region" description="Helical" evidence="12">
    <location>
        <begin position="201"/>
        <end position="219"/>
    </location>
</feature>
<dbReference type="RefSeq" id="WP_092468929.1">
    <property type="nucleotide sequence ID" value="NZ_FOOX01000002.1"/>
</dbReference>
<dbReference type="GO" id="GO:0005524">
    <property type="term" value="F:ATP binding"/>
    <property type="evidence" value="ECO:0007669"/>
    <property type="project" value="UniProtKB-KW"/>
</dbReference>
<dbReference type="SUPFAM" id="SSF90123">
    <property type="entry name" value="ABC transporter transmembrane region"/>
    <property type="match status" value="1"/>
</dbReference>
<dbReference type="Gene3D" id="3.90.70.10">
    <property type="entry name" value="Cysteine proteinases"/>
    <property type="match status" value="1"/>
</dbReference>
<evidence type="ECO:0000256" key="5">
    <source>
        <dbReference type="ARBA" id="ARBA00022741"/>
    </source>
</evidence>
<dbReference type="Proteomes" id="UP000199337">
    <property type="component" value="Unassembled WGS sequence"/>
</dbReference>
<keyword evidence="8" id="KW-0653">Protein transport</keyword>
<evidence type="ECO:0000259" key="14">
    <source>
        <dbReference type="PROSITE" id="PS50929"/>
    </source>
</evidence>
<evidence type="ECO:0000256" key="7">
    <source>
        <dbReference type="ARBA" id="ARBA00022840"/>
    </source>
</evidence>
<dbReference type="GO" id="GO:0008234">
    <property type="term" value="F:cysteine-type peptidase activity"/>
    <property type="evidence" value="ECO:0007669"/>
    <property type="project" value="UniProtKB-KW"/>
</dbReference>
<dbReference type="NCBIfam" id="TIGR03796">
    <property type="entry name" value="NHLM_micro_ABC1"/>
    <property type="match status" value="1"/>
</dbReference>
<name>A0A1I2PAK8_9FIRM</name>
<dbReference type="PROSITE" id="PS50929">
    <property type="entry name" value="ABC_TM1F"/>
    <property type="match status" value="1"/>
</dbReference>
<dbReference type="GO" id="GO:0016887">
    <property type="term" value="F:ATP hydrolysis activity"/>
    <property type="evidence" value="ECO:0007669"/>
    <property type="project" value="InterPro"/>
</dbReference>
<dbReference type="GO" id="GO:0015031">
    <property type="term" value="P:protein transport"/>
    <property type="evidence" value="ECO:0007669"/>
    <property type="project" value="UniProtKB-KW"/>
</dbReference>
<dbReference type="InterPro" id="IPR017871">
    <property type="entry name" value="ABC_transporter-like_CS"/>
</dbReference>
<proteinExistence type="predicted"/>
<evidence type="ECO:0000256" key="12">
    <source>
        <dbReference type="SAM" id="Phobius"/>
    </source>
</evidence>
<keyword evidence="4 12" id="KW-0812">Transmembrane</keyword>
<evidence type="ECO:0000256" key="1">
    <source>
        <dbReference type="ARBA" id="ARBA00004651"/>
    </source>
</evidence>
<dbReference type="GO" id="GO:0140359">
    <property type="term" value="F:ABC-type transporter activity"/>
    <property type="evidence" value="ECO:0007669"/>
    <property type="project" value="InterPro"/>
</dbReference>
<comment type="subcellular location">
    <subcellularLocation>
        <location evidence="1">Cell membrane</location>
        <topology evidence="1">Multi-pass membrane protein</topology>
    </subcellularLocation>
</comment>
<dbReference type="InterPro" id="IPR003439">
    <property type="entry name" value="ABC_transporter-like_ATP-bd"/>
</dbReference>
<organism evidence="16 17">
    <name type="scientific">Desulfotruncus arcticus DSM 17038</name>
    <dbReference type="NCBI Taxonomy" id="1121424"/>
    <lineage>
        <taxon>Bacteria</taxon>
        <taxon>Bacillati</taxon>
        <taxon>Bacillota</taxon>
        <taxon>Clostridia</taxon>
        <taxon>Eubacteriales</taxon>
        <taxon>Desulfallaceae</taxon>
        <taxon>Desulfotruncus</taxon>
    </lineage>
</organism>
<keyword evidence="6" id="KW-0645">Protease</keyword>
<dbReference type="GO" id="GO:0043213">
    <property type="term" value="P:bacteriocin transport"/>
    <property type="evidence" value="ECO:0007669"/>
    <property type="project" value="UniProtKB-KW"/>
</dbReference>
<dbReference type="EMBL" id="FOOX01000002">
    <property type="protein sequence ID" value="SFG13175.1"/>
    <property type="molecule type" value="Genomic_DNA"/>
</dbReference>
<protein>
    <submittedName>
        <fullName evidence="16">NHLM bacteriocin system ABC transporter, peptidase/ATP-binding protein</fullName>
    </submittedName>
</protein>
<dbReference type="InterPro" id="IPR005074">
    <property type="entry name" value="Peptidase_C39"/>
</dbReference>
<dbReference type="Gene3D" id="1.20.1560.10">
    <property type="entry name" value="ABC transporter type 1, transmembrane domain"/>
    <property type="match status" value="1"/>
</dbReference>
<keyword evidence="17" id="KW-1185">Reference proteome</keyword>
<gene>
    <name evidence="16" type="ORF">SAMN05660649_00805</name>
</gene>
<feature type="transmembrane region" description="Helical" evidence="12">
    <location>
        <begin position="272"/>
        <end position="296"/>
    </location>
</feature>
<dbReference type="InterPro" id="IPR039421">
    <property type="entry name" value="Type_1_exporter"/>
</dbReference>
<feature type="transmembrane region" description="Helical" evidence="12">
    <location>
        <begin position="302"/>
        <end position="322"/>
    </location>
</feature>
<dbReference type="CDD" id="cd02420">
    <property type="entry name" value="Peptidase_C39D"/>
    <property type="match status" value="1"/>
</dbReference>
<dbReference type="GO" id="GO:0005886">
    <property type="term" value="C:plasma membrane"/>
    <property type="evidence" value="ECO:0007669"/>
    <property type="project" value="UniProtKB-SubCell"/>
</dbReference>
<reference evidence="17" key="1">
    <citation type="submission" date="2016-10" db="EMBL/GenBank/DDBJ databases">
        <authorList>
            <person name="Varghese N."/>
            <person name="Submissions S."/>
        </authorList>
    </citation>
    <scope>NUCLEOTIDE SEQUENCE [LARGE SCALE GENOMIC DNA]</scope>
    <source>
        <strain evidence="17">DSM 17038</strain>
    </source>
</reference>
<evidence type="ECO:0000256" key="10">
    <source>
        <dbReference type="ARBA" id="ARBA00023136"/>
    </source>
</evidence>
<dbReference type="InterPro" id="IPR011527">
    <property type="entry name" value="ABC1_TM_dom"/>
</dbReference>
<dbReference type="Pfam" id="PF00005">
    <property type="entry name" value="ABC_tran"/>
    <property type="match status" value="1"/>
</dbReference>
<dbReference type="FunFam" id="3.40.50.300:FF:000299">
    <property type="entry name" value="ABC transporter ATP-binding protein/permease"/>
    <property type="match status" value="1"/>
</dbReference>
<dbReference type="InterPro" id="IPR036640">
    <property type="entry name" value="ABC1_TM_sf"/>
</dbReference>
<dbReference type="GO" id="GO:0034040">
    <property type="term" value="F:ATPase-coupled lipid transmembrane transporter activity"/>
    <property type="evidence" value="ECO:0007669"/>
    <property type="project" value="TreeGrafter"/>
</dbReference>
<keyword evidence="11" id="KW-0080">Bacteriocin transport</keyword>
<dbReference type="STRING" id="341036.SAMN05660649_00805"/>
<dbReference type="SUPFAM" id="SSF52540">
    <property type="entry name" value="P-loop containing nucleoside triphosphate hydrolases"/>
    <property type="match status" value="1"/>
</dbReference>
<keyword evidence="2" id="KW-0813">Transport</keyword>
<dbReference type="AlphaFoldDB" id="A0A1I2PAK8"/>
<dbReference type="Pfam" id="PF03412">
    <property type="entry name" value="Peptidase_C39"/>
    <property type="match status" value="1"/>
</dbReference>
<accession>A0A1I2PAK8</accession>
<dbReference type="PANTHER" id="PTHR24221:SF654">
    <property type="entry name" value="ATP-BINDING CASSETTE SUB-FAMILY B MEMBER 6"/>
    <property type="match status" value="1"/>
</dbReference>
<keyword evidence="5" id="KW-0547">Nucleotide-binding</keyword>
<feature type="transmembrane region" description="Helical" evidence="12">
    <location>
        <begin position="164"/>
        <end position="189"/>
    </location>
</feature>
<evidence type="ECO:0000256" key="8">
    <source>
        <dbReference type="ARBA" id="ARBA00022927"/>
    </source>
</evidence>
<evidence type="ECO:0000256" key="3">
    <source>
        <dbReference type="ARBA" id="ARBA00022475"/>
    </source>
</evidence>
<keyword evidence="3" id="KW-1003">Cell membrane</keyword>
<keyword evidence="6" id="KW-0378">Hydrolase</keyword>